<gene>
    <name evidence="1" type="ORF">GN958_ATG21123</name>
</gene>
<feature type="non-terminal residue" evidence="1">
    <location>
        <position position="175"/>
    </location>
</feature>
<dbReference type="AlphaFoldDB" id="A0A8S9TUI8"/>
<dbReference type="Proteomes" id="UP000704712">
    <property type="component" value="Unassembled WGS sequence"/>
</dbReference>
<accession>A0A8S9TUI8</accession>
<evidence type="ECO:0000313" key="2">
    <source>
        <dbReference type="Proteomes" id="UP000704712"/>
    </source>
</evidence>
<dbReference type="EMBL" id="JAACNO010002937">
    <property type="protein sequence ID" value="KAF4129628.1"/>
    <property type="molecule type" value="Genomic_DNA"/>
</dbReference>
<proteinExistence type="predicted"/>
<reference evidence="1" key="1">
    <citation type="submission" date="2020-03" db="EMBL/GenBank/DDBJ databases">
        <title>Hybrid Assembly of Korean Phytophthora infestans isolates.</title>
        <authorList>
            <person name="Prokchorchik M."/>
            <person name="Lee Y."/>
            <person name="Seo J."/>
            <person name="Cho J.-H."/>
            <person name="Park Y.-E."/>
            <person name="Jang D.-C."/>
            <person name="Im J.-S."/>
            <person name="Choi J.-G."/>
            <person name="Park H.-J."/>
            <person name="Lee G.-B."/>
            <person name="Lee Y.-G."/>
            <person name="Hong S.-Y."/>
            <person name="Cho K."/>
            <person name="Sohn K.H."/>
        </authorList>
    </citation>
    <scope>NUCLEOTIDE SEQUENCE</scope>
    <source>
        <strain evidence="1">KR_2_A2</strain>
    </source>
</reference>
<protein>
    <submittedName>
        <fullName evidence="1">Uncharacterized protein</fullName>
    </submittedName>
</protein>
<organism evidence="1 2">
    <name type="scientific">Phytophthora infestans</name>
    <name type="common">Potato late blight agent</name>
    <name type="synonym">Botrytis infestans</name>
    <dbReference type="NCBI Taxonomy" id="4787"/>
    <lineage>
        <taxon>Eukaryota</taxon>
        <taxon>Sar</taxon>
        <taxon>Stramenopiles</taxon>
        <taxon>Oomycota</taxon>
        <taxon>Peronosporomycetes</taxon>
        <taxon>Peronosporales</taxon>
        <taxon>Peronosporaceae</taxon>
        <taxon>Phytophthora</taxon>
    </lineage>
</organism>
<evidence type="ECO:0000313" key="1">
    <source>
        <dbReference type="EMBL" id="KAF4129628.1"/>
    </source>
</evidence>
<sequence length="175" mass="19410">SDGHKSALFVAMFEVQIVQQRRAGSGLQALRRRFSMVVSDQCLTITAKSSSSSPSTEAVLSILHNDIKTVRVRGRLLRVVRDGGDALTVRLRDKIKTLRAAETMLETWGIDPLVEDSEMSTAEPEAIGMEGLVKYYVNDPNFRQLVHEIHDHIDSVVASETLSYEATMHANGDEL</sequence>
<comment type="caution">
    <text evidence="1">The sequence shown here is derived from an EMBL/GenBank/DDBJ whole genome shotgun (WGS) entry which is preliminary data.</text>
</comment>
<name>A0A8S9TUI8_PHYIN</name>